<gene>
    <name evidence="2" type="ORF">ACAOBT_LOCUS28293</name>
</gene>
<dbReference type="Proteomes" id="UP001152888">
    <property type="component" value="Unassembled WGS sequence"/>
</dbReference>
<dbReference type="AlphaFoldDB" id="A0A9P0M0Q2"/>
<keyword evidence="3" id="KW-1185">Reference proteome</keyword>
<evidence type="ECO:0000256" key="1">
    <source>
        <dbReference type="SAM" id="SignalP"/>
    </source>
</evidence>
<evidence type="ECO:0000313" key="3">
    <source>
        <dbReference type="Proteomes" id="UP001152888"/>
    </source>
</evidence>
<feature type="chain" id="PRO_5040127797" evidence="1">
    <location>
        <begin position="21"/>
        <end position="71"/>
    </location>
</feature>
<name>A0A9P0M0Q2_ACAOB</name>
<proteinExistence type="predicted"/>
<keyword evidence="1" id="KW-0732">Signal</keyword>
<feature type="signal peptide" evidence="1">
    <location>
        <begin position="1"/>
        <end position="20"/>
    </location>
</feature>
<accession>A0A9P0M0Q2</accession>
<comment type="caution">
    <text evidence="2">The sequence shown here is derived from an EMBL/GenBank/DDBJ whole genome shotgun (WGS) entry which is preliminary data.</text>
</comment>
<organism evidence="2 3">
    <name type="scientific">Acanthoscelides obtectus</name>
    <name type="common">Bean weevil</name>
    <name type="synonym">Bruchus obtectus</name>
    <dbReference type="NCBI Taxonomy" id="200917"/>
    <lineage>
        <taxon>Eukaryota</taxon>
        <taxon>Metazoa</taxon>
        <taxon>Ecdysozoa</taxon>
        <taxon>Arthropoda</taxon>
        <taxon>Hexapoda</taxon>
        <taxon>Insecta</taxon>
        <taxon>Pterygota</taxon>
        <taxon>Neoptera</taxon>
        <taxon>Endopterygota</taxon>
        <taxon>Coleoptera</taxon>
        <taxon>Polyphaga</taxon>
        <taxon>Cucujiformia</taxon>
        <taxon>Chrysomeloidea</taxon>
        <taxon>Chrysomelidae</taxon>
        <taxon>Bruchinae</taxon>
        <taxon>Bruchini</taxon>
        <taxon>Acanthoscelides</taxon>
    </lineage>
</organism>
<evidence type="ECO:0000313" key="2">
    <source>
        <dbReference type="EMBL" id="CAH2005008.1"/>
    </source>
</evidence>
<reference evidence="2" key="1">
    <citation type="submission" date="2022-03" db="EMBL/GenBank/DDBJ databases">
        <authorList>
            <person name="Sayadi A."/>
        </authorList>
    </citation>
    <scope>NUCLEOTIDE SEQUENCE</scope>
</reference>
<protein>
    <submittedName>
        <fullName evidence="2">Uncharacterized protein</fullName>
    </submittedName>
</protein>
<dbReference type="EMBL" id="CAKOFQ010007617">
    <property type="protein sequence ID" value="CAH2005008.1"/>
    <property type="molecule type" value="Genomic_DNA"/>
</dbReference>
<sequence>MIYTCRFLTCNLICFCFCCAVYQDSWILYSKSNENRKLYLEIGKKTELSSYLSISSVLEGIRESEEYIRKQ</sequence>